<dbReference type="SUPFAM" id="SSF52172">
    <property type="entry name" value="CheY-like"/>
    <property type="match status" value="1"/>
</dbReference>
<dbReference type="Gene3D" id="3.40.50.2300">
    <property type="match status" value="1"/>
</dbReference>
<name>A0A9D8PRQ9_9DELT</name>
<dbReference type="AlphaFoldDB" id="A0A9D8PRQ9"/>
<dbReference type="InterPro" id="IPR011006">
    <property type="entry name" value="CheY-like_superfamily"/>
</dbReference>
<gene>
    <name evidence="1" type="ORF">JW984_14240</name>
</gene>
<dbReference type="EMBL" id="JAFGIX010000075">
    <property type="protein sequence ID" value="MBN1574355.1"/>
    <property type="molecule type" value="Genomic_DNA"/>
</dbReference>
<sequence>MFKDVIIEVIGGEIVFTCGACKRPGSFDTEMVRAITGSNVVKPCPLCKAMITFNRKVVLDEIERLMSRDPSLENPLIVDDLEYPEEESAVEATDEKPAPKTADGEEIQGGEAILVLDFEDSFINDVKVVFAGIANVKSHGASLGAVKFIKDDMENAKLILMDVFLGDGTCFDVLERLKDNKQASSIPVILVSTTEDDEKMIKKTVSGYPQVKFVIQKENLMKKLINISTILRKT</sequence>
<comment type="caution">
    <text evidence="1">The sequence shown here is derived from an EMBL/GenBank/DDBJ whole genome shotgun (WGS) entry which is preliminary data.</text>
</comment>
<reference evidence="1" key="2">
    <citation type="submission" date="2021-01" db="EMBL/GenBank/DDBJ databases">
        <authorList>
            <person name="Hahn C.R."/>
            <person name="Youssef N.H."/>
            <person name="Elshahed M."/>
        </authorList>
    </citation>
    <scope>NUCLEOTIDE SEQUENCE</scope>
    <source>
        <strain evidence="1">Zod_Metabat.24</strain>
    </source>
</reference>
<protein>
    <recommendedName>
        <fullName evidence="3">Response regulatory domain-containing protein</fullName>
    </recommendedName>
</protein>
<reference evidence="1" key="1">
    <citation type="journal article" date="2021" name="Environ. Microbiol.">
        <title>Genomic characterization of three novel Desulfobacterota classes expand the metabolic and phylogenetic diversity of the phylum.</title>
        <authorList>
            <person name="Murphy C.L."/>
            <person name="Biggerstaff J."/>
            <person name="Eichhorn A."/>
            <person name="Ewing E."/>
            <person name="Shahan R."/>
            <person name="Soriano D."/>
            <person name="Stewart S."/>
            <person name="VanMol K."/>
            <person name="Walker R."/>
            <person name="Walters P."/>
            <person name="Elshahed M.S."/>
            <person name="Youssef N.H."/>
        </authorList>
    </citation>
    <scope>NUCLEOTIDE SEQUENCE</scope>
    <source>
        <strain evidence="1">Zod_Metabat.24</strain>
    </source>
</reference>
<dbReference type="Proteomes" id="UP000809273">
    <property type="component" value="Unassembled WGS sequence"/>
</dbReference>
<evidence type="ECO:0000313" key="1">
    <source>
        <dbReference type="EMBL" id="MBN1574355.1"/>
    </source>
</evidence>
<evidence type="ECO:0000313" key="2">
    <source>
        <dbReference type="Proteomes" id="UP000809273"/>
    </source>
</evidence>
<evidence type="ECO:0008006" key="3">
    <source>
        <dbReference type="Google" id="ProtNLM"/>
    </source>
</evidence>
<accession>A0A9D8PRQ9</accession>
<proteinExistence type="predicted"/>
<organism evidence="1 2">
    <name type="scientific">Candidatus Zymogenus saltonus</name>
    <dbReference type="NCBI Taxonomy" id="2844893"/>
    <lineage>
        <taxon>Bacteria</taxon>
        <taxon>Deltaproteobacteria</taxon>
        <taxon>Candidatus Zymogenia</taxon>
        <taxon>Candidatus Zymogeniales</taxon>
        <taxon>Candidatus Zymogenaceae</taxon>
        <taxon>Candidatus Zymogenus</taxon>
    </lineage>
</organism>